<dbReference type="OrthoDB" id="9814896at2"/>
<evidence type="ECO:0000256" key="1">
    <source>
        <dbReference type="ARBA" id="ARBA00009580"/>
    </source>
</evidence>
<protein>
    <submittedName>
        <fullName evidence="4">Protein tyrosine/serine phosphatase</fullName>
    </submittedName>
</protein>
<evidence type="ECO:0000259" key="3">
    <source>
        <dbReference type="PROSITE" id="PS50056"/>
    </source>
</evidence>
<dbReference type="InterPro" id="IPR000387">
    <property type="entry name" value="Tyr_Pase_dom"/>
</dbReference>
<feature type="chain" id="PRO_5003020192" evidence="2">
    <location>
        <begin position="19"/>
        <end position="189"/>
    </location>
</feature>
<dbReference type="PANTHER" id="PTHR31126:SF72">
    <property type="entry name" value="DUAL SPECIFICITY PROTEIN PHOSPHATASE TPBA"/>
    <property type="match status" value="1"/>
</dbReference>
<gene>
    <name evidence="4" type="ordered locus">Smon_0208</name>
</gene>
<dbReference type="PROSITE" id="PS00383">
    <property type="entry name" value="TYR_PHOSPHATASE_1"/>
    <property type="match status" value="1"/>
</dbReference>
<sequence length="189" mass="22036">MKKTILLLLLALSCYIYSSETALLISKEKNMYKIDGGVYRSQQLESEDLSIINELGIKTIINLRFFNRDKDKKIFKETDLILINNPLKTWNITPKEVAQILYDIEKSKENGAVLFHCYHGSDRTGLISGMYRIIYQDYEIDEALLELVQGSYGFHKIWSNIPKMFNENTVTEIKNEIFNLKNQKLKILD</sequence>
<dbReference type="SUPFAM" id="SSF52799">
    <property type="entry name" value="(Phosphotyrosine protein) phosphatases II"/>
    <property type="match status" value="1"/>
</dbReference>
<organism evidence="4 5">
    <name type="scientific">Streptobacillus moniliformis (strain ATCC 14647 / DSM 12112 / NCTC 10651 / 9901)</name>
    <dbReference type="NCBI Taxonomy" id="519441"/>
    <lineage>
        <taxon>Bacteria</taxon>
        <taxon>Fusobacteriati</taxon>
        <taxon>Fusobacteriota</taxon>
        <taxon>Fusobacteriia</taxon>
        <taxon>Fusobacteriales</taxon>
        <taxon>Leptotrichiaceae</taxon>
        <taxon>Streptobacillus</taxon>
    </lineage>
</organism>
<dbReference type="GO" id="GO:0016791">
    <property type="term" value="F:phosphatase activity"/>
    <property type="evidence" value="ECO:0007669"/>
    <property type="project" value="TreeGrafter"/>
</dbReference>
<dbReference type="RefSeq" id="WP_012858252.1">
    <property type="nucleotide sequence ID" value="NC_013515.1"/>
</dbReference>
<dbReference type="HOGENOM" id="CLU_086657_2_0_0"/>
<dbReference type="KEGG" id="smf:Smon_0208"/>
<dbReference type="eggNOG" id="COG2365">
    <property type="taxonomic scope" value="Bacteria"/>
</dbReference>
<dbReference type="Pfam" id="PF03162">
    <property type="entry name" value="Y_phosphatase2"/>
    <property type="match status" value="1"/>
</dbReference>
<evidence type="ECO:0000313" key="4">
    <source>
        <dbReference type="EMBL" id="ACZ00694.1"/>
    </source>
</evidence>
<keyword evidence="2" id="KW-0732">Signal</keyword>
<dbReference type="InterPro" id="IPR016130">
    <property type="entry name" value="Tyr_Pase_AS"/>
</dbReference>
<evidence type="ECO:0000256" key="2">
    <source>
        <dbReference type="SAM" id="SignalP"/>
    </source>
</evidence>
<evidence type="ECO:0000313" key="5">
    <source>
        <dbReference type="Proteomes" id="UP000002072"/>
    </source>
</evidence>
<proteinExistence type="inferred from homology"/>
<reference evidence="4 5" key="1">
    <citation type="journal article" date="2009" name="Stand. Genomic Sci.">
        <title>Complete genome sequence of Streptobacillus moniliformis type strain (9901T).</title>
        <authorList>
            <person name="Nolan M."/>
            <person name="Gronow S."/>
            <person name="Lapidus A."/>
            <person name="Ivanova N."/>
            <person name="Copeland A."/>
            <person name="Lucas S."/>
            <person name="Del Rio T.G."/>
            <person name="Chen F."/>
            <person name="Tice H."/>
            <person name="Pitluck S."/>
            <person name="Cheng J.F."/>
            <person name="Sims D."/>
            <person name="Meincke L."/>
            <person name="Bruce D."/>
            <person name="Goodwin L."/>
            <person name="Brettin T."/>
            <person name="Han C."/>
            <person name="Detter J.C."/>
            <person name="Ovchinikova G."/>
            <person name="Pati A."/>
            <person name="Mavromatis K."/>
            <person name="Mikhailova N."/>
            <person name="Chen A."/>
            <person name="Palaniappan K."/>
            <person name="Land M."/>
            <person name="Hauser L."/>
            <person name="Chang Y.J."/>
            <person name="Jeffries C.D."/>
            <person name="Rohde M."/>
            <person name="Sproer C."/>
            <person name="Goker M."/>
            <person name="Bristow J."/>
            <person name="Eisen J.A."/>
            <person name="Markowitz V."/>
            <person name="Hugenholtz P."/>
            <person name="Kyrpides N.C."/>
            <person name="Klenk H.P."/>
            <person name="Chain P."/>
        </authorList>
    </citation>
    <scope>NUCLEOTIDE SEQUENCE [LARGE SCALE GENOMIC DNA]</scope>
    <source>
        <strain evidence="5">ATCC 14647 / DSM 12112 / NCTC 10651 / 9901</strain>
    </source>
</reference>
<comment type="similarity">
    <text evidence="1">Belongs to the protein-tyrosine phosphatase family.</text>
</comment>
<dbReference type="AlphaFoldDB" id="D1AWL8"/>
<dbReference type="InterPro" id="IPR004861">
    <property type="entry name" value="Siw14-like"/>
</dbReference>
<dbReference type="Gene3D" id="3.90.190.10">
    <property type="entry name" value="Protein tyrosine phosphatase superfamily"/>
    <property type="match status" value="1"/>
</dbReference>
<dbReference type="EMBL" id="CP001779">
    <property type="protein sequence ID" value="ACZ00694.1"/>
    <property type="molecule type" value="Genomic_DNA"/>
</dbReference>
<name>D1AWL8_STRM9</name>
<feature type="domain" description="Tyrosine specific protein phosphatases" evidence="3">
    <location>
        <begin position="95"/>
        <end position="147"/>
    </location>
</feature>
<feature type="signal peptide" evidence="2">
    <location>
        <begin position="1"/>
        <end position="18"/>
    </location>
</feature>
<keyword evidence="5" id="KW-1185">Reference proteome</keyword>
<dbReference type="InterPro" id="IPR029021">
    <property type="entry name" value="Prot-tyrosine_phosphatase-like"/>
</dbReference>
<dbReference type="PROSITE" id="PS50056">
    <property type="entry name" value="TYR_PHOSPHATASE_2"/>
    <property type="match status" value="1"/>
</dbReference>
<accession>D1AWL8</accession>
<dbReference type="PANTHER" id="PTHR31126">
    <property type="entry name" value="TYROSINE-PROTEIN PHOSPHATASE"/>
    <property type="match status" value="1"/>
</dbReference>
<dbReference type="Proteomes" id="UP000002072">
    <property type="component" value="Chromosome"/>
</dbReference>
<dbReference type="STRING" id="519441.Smon_0208"/>
<dbReference type="GeneID" id="29674229"/>